<dbReference type="PROSITE" id="PS51257">
    <property type="entry name" value="PROKAR_LIPOPROTEIN"/>
    <property type="match status" value="1"/>
</dbReference>
<proteinExistence type="predicted"/>
<dbReference type="PIRSF" id="PIRSF028101">
    <property type="entry name" value="UCP028101"/>
    <property type="match status" value="1"/>
</dbReference>
<sequence length="367" mass="40345">MAISRRLFIQGAAAGFVASNFGLLGCAKAKSSWFVSACSDKAGQHYVAAFDLAGNVINQIALPARGHDAIALPHKPGHAMVFARRPGMFALEVDFVNARVVKQVTPENDSHFYGHGVYWAKHHVILTSENYFSTGEGQIVVRDADSYQQLARYYSGGIGPHEIALMPDNETLVIANGGIKTHPDMPRQKLNLDTMDPNLAYMSLLSGKVLESYQLDNKQLSIRHLDVSQSGKVIAGLQYQGAKTDLVPLVISHSGESQLTPLSAEDSLWRQMNHYTASICVDDDNQLVAVSCPRADLITLWSLADNRFISKHKLADGAGLTKTDQLYASSGKGYLTNEFLLNAAEHEFKTRFTHLKWDNHLTHIQAV</sequence>
<dbReference type="RefSeq" id="WP_284244736.1">
    <property type="nucleotide sequence ID" value="NZ_BSST01000001.1"/>
</dbReference>
<dbReference type="InterPro" id="IPR008311">
    <property type="entry name" value="UCP028101"/>
</dbReference>
<dbReference type="InterPro" id="IPR006311">
    <property type="entry name" value="TAT_signal"/>
</dbReference>
<accession>A0ABQ6GSE1</accession>
<keyword evidence="2" id="KW-1185">Reference proteome</keyword>
<dbReference type="PROSITE" id="PS51318">
    <property type="entry name" value="TAT"/>
    <property type="match status" value="1"/>
</dbReference>
<dbReference type="SUPFAM" id="SSF50969">
    <property type="entry name" value="YVTN repeat-like/Quinoprotein amine dehydrogenase"/>
    <property type="match status" value="1"/>
</dbReference>
<dbReference type="Proteomes" id="UP001157186">
    <property type="component" value="Unassembled WGS sequence"/>
</dbReference>
<comment type="caution">
    <text evidence="1">The sequence shown here is derived from an EMBL/GenBank/DDBJ whole genome shotgun (WGS) entry which is preliminary data.</text>
</comment>
<dbReference type="InterPro" id="IPR011044">
    <property type="entry name" value="Quino_amine_DH_bsu"/>
</dbReference>
<name>A0ABQ6GSE1_9GAMM</name>
<protein>
    <recommendedName>
        <fullName evidence="3">DUF1513 domain-containing protein</fullName>
    </recommendedName>
</protein>
<reference evidence="1 2" key="1">
    <citation type="submission" date="2023-03" db="EMBL/GenBank/DDBJ databases">
        <title>Draft genome sequence of Thalassotalea insulae KCTC 62186T.</title>
        <authorList>
            <person name="Sawabe T."/>
        </authorList>
    </citation>
    <scope>NUCLEOTIDE SEQUENCE [LARGE SCALE GENOMIC DNA]</scope>
    <source>
        <strain evidence="1 2">KCTC 62186</strain>
    </source>
</reference>
<gene>
    <name evidence="1" type="ORF">tinsulaeT_21980</name>
</gene>
<organism evidence="1 2">
    <name type="scientific">Thalassotalea insulae</name>
    <dbReference type="NCBI Taxonomy" id="2056778"/>
    <lineage>
        <taxon>Bacteria</taxon>
        <taxon>Pseudomonadati</taxon>
        <taxon>Pseudomonadota</taxon>
        <taxon>Gammaproteobacteria</taxon>
        <taxon>Alteromonadales</taxon>
        <taxon>Colwelliaceae</taxon>
        <taxon>Thalassotalea</taxon>
    </lineage>
</organism>
<dbReference type="Pfam" id="PF07433">
    <property type="entry name" value="DUF1513"/>
    <property type="match status" value="1"/>
</dbReference>
<dbReference type="EMBL" id="BSST01000001">
    <property type="protein sequence ID" value="GLX78858.1"/>
    <property type="molecule type" value="Genomic_DNA"/>
</dbReference>
<evidence type="ECO:0008006" key="3">
    <source>
        <dbReference type="Google" id="ProtNLM"/>
    </source>
</evidence>
<evidence type="ECO:0000313" key="1">
    <source>
        <dbReference type="EMBL" id="GLX78858.1"/>
    </source>
</evidence>
<evidence type="ECO:0000313" key="2">
    <source>
        <dbReference type="Proteomes" id="UP001157186"/>
    </source>
</evidence>